<accession>A0AAV7S961</accession>
<reference evidence="2" key="1">
    <citation type="journal article" date="2022" name="bioRxiv">
        <title>Sequencing and chromosome-scale assembly of the giantPleurodeles waltlgenome.</title>
        <authorList>
            <person name="Brown T."/>
            <person name="Elewa A."/>
            <person name="Iarovenko S."/>
            <person name="Subramanian E."/>
            <person name="Araus A.J."/>
            <person name="Petzold A."/>
            <person name="Susuki M."/>
            <person name="Suzuki K.-i.T."/>
            <person name="Hayashi T."/>
            <person name="Toyoda A."/>
            <person name="Oliveira C."/>
            <person name="Osipova E."/>
            <person name="Leigh N.D."/>
            <person name="Simon A."/>
            <person name="Yun M.H."/>
        </authorList>
    </citation>
    <scope>NUCLEOTIDE SEQUENCE</scope>
    <source>
        <strain evidence="2">20211129_DDA</strain>
        <tissue evidence="2">Liver</tissue>
    </source>
</reference>
<sequence length="112" mass="12123">MRGPGRVMPGQRQSHAGACTRKAELVASQGIPPRSSPDDRGVSVTQGRNQHLVPESFHPFHGSTGNTLVLPNLASLERRGAAAIQARAARLLMLFLKIVNRNSKSKLFFALI</sequence>
<gene>
    <name evidence="2" type="ORF">NDU88_001996</name>
</gene>
<evidence type="ECO:0000256" key="1">
    <source>
        <dbReference type="SAM" id="MobiDB-lite"/>
    </source>
</evidence>
<evidence type="ECO:0000313" key="3">
    <source>
        <dbReference type="Proteomes" id="UP001066276"/>
    </source>
</evidence>
<proteinExistence type="predicted"/>
<comment type="caution">
    <text evidence="2">The sequence shown here is derived from an EMBL/GenBank/DDBJ whole genome shotgun (WGS) entry which is preliminary data.</text>
</comment>
<organism evidence="2 3">
    <name type="scientific">Pleurodeles waltl</name>
    <name type="common">Iberian ribbed newt</name>
    <dbReference type="NCBI Taxonomy" id="8319"/>
    <lineage>
        <taxon>Eukaryota</taxon>
        <taxon>Metazoa</taxon>
        <taxon>Chordata</taxon>
        <taxon>Craniata</taxon>
        <taxon>Vertebrata</taxon>
        <taxon>Euteleostomi</taxon>
        <taxon>Amphibia</taxon>
        <taxon>Batrachia</taxon>
        <taxon>Caudata</taxon>
        <taxon>Salamandroidea</taxon>
        <taxon>Salamandridae</taxon>
        <taxon>Pleurodelinae</taxon>
        <taxon>Pleurodeles</taxon>
    </lineage>
</organism>
<keyword evidence="3" id="KW-1185">Reference proteome</keyword>
<name>A0AAV7S961_PLEWA</name>
<dbReference type="AlphaFoldDB" id="A0AAV7S961"/>
<dbReference type="Proteomes" id="UP001066276">
    <property type="component" value="Chromosome 4_2"/>
</dbReference>
<protein>
    <submittedName>
        <fullName evidence="2">Uncharacterized protein</fullName>
    </submittedName>
</protein>
<dbReference type="EMBL" id="JANPWB010000008">
    <property type="protein sequence ID" value="KAJ1161511.1"/>
    <property type="molecule type" value="Genomic_DNA"/>
</dbReference>
<evidence type="ECO:0000313" key="2">
    <source>
        <dbReference type="EMBL" id="KAJ1161511.1"/>
    </source>
</evidence>
<feature type="region of interest" description="Disordered" evidence="1">
    <location>
        <begin position="1"/>
        <end position="49"/>
    </location>
</feature>